<organism evidence="3 4">
    <name type="scientific">Kineosporia succinea</name>
    <dbReference type="NCBI Taxonomy" id="84632"/>
    <lineage>
        <taxon>Bacteria</taxon>
        <taxon>Bacillati</taxon>
        <taxon>Actinomycetota</taxon>
        <taxon>Actinomycetes</taxon>
        <taxon>Kineosporiales</taxon>
        <taxon>Kineosporiaceae</taxon>
        <taxon>Kineosporia</taxon>
    </lineage>
</organism>
<evidence type="ECO:0000313" key="4">
    <source>
        <dbReference type="Proteomes" id="UP001235712"/>
    </source>
</evidence>
<accession>A0ABT9P8J2</accession>
<gene>
    <name evidence="3" type="ORF">J2S57_004757</name>
</gene>
<proteinExistence type="inferred from homology"/>
<evidence type="ECO:0000256" key="1">
    <source>
        <dbReference type="ARBA" id="ARBA00006845"/>
    </source>
</evidence>
<protein>
    <recommendedName>
        <fullName evidence="2">Barstar (barnase inhibitor) domain-containing protein</fullName>
    </recommendedName>
</protein>
<dbReference type="Pfam" id="PF01337">
    <property type="entry name" value="Barstar"/>
    <property type="match status" value="1"/>
</dbReference>
<dbReference type="Gene3D" id="3.30.370.10">
    <property type="entry name" value="Barstar-like"/>
    <property type="match status" value="1"/>
</dbReference>
<dbReference type="SUPFAM" id="SSF52038">
    <property type="entry name" value="Barstar-related"/>
    <property type="match status" value="1"/>
</dbReference>
<name>A0ABT9P8J2_9ACTN</name>
<reference evidence="3 4" key="1">
    <citation type="submission" date="2023-07" db="EMBL/GenBank/DDBJ databases">
        <title>Sequencing the genomes of 1000 actinobacteria strains.</title>
        <authorList>
            <person name="Klenk H.-P."/>
        </authorList>
    </citation>
    <scope>NUCLEOTIDE SEQUENCE [LARGE SCALE GENOMIC DNA]</scope>
    <source>
        <strain evidence="3 4">DSM 44388</strain>
    </source>
</reference>
<dbReference type="InterPro" id="IPR035905">
    <property type="entry name" value="Barstar-like_sf"/>
</dbReference>
<keyword evidence="4" id="KW-1185">Reference proteome</keyword>
<sequence>MQSGRLPAGAAEDILGEIAKALGFPAEGPVNWAAFNDWLGDFLVDEEDPVAIVVYGLDAMLRRDVHVYLGCVHGLLGMTEAYRSPDFPDLAQLEYIFPGSWTPIGGKA</sequence>
<dbReference type="Proteomes" id="UP001235712">
    <property type="component" value="Unassembled WGS sequence"/>
</dbReference>
<comment type="caution">
    <text evidence="3">The sequence shown here is derived from an EMBL/GenBank/DDBJ whole genome shotgun (WGS) entry which is preliminary data.</text>
</comment>
<evidence type="ECO:0000259" key="2">
    <source>
        <dbReference type="Pfam" id="PF01337"/>
    </source>
</evidence>
<comment type="similarity">
    <text evidence="1">Belongs to the barstar family.</text>
</comment>
<dbReference type="RefSeq" id="WP_307246785.1">
    <property type="nucleotide sequence ID" value="NZ_JAUSQZ010000001.1"/>
</dbReference>
<feature type="domain" description="Barstar (barnase inhibitor)" evidence="2">
    <location>
        <begin position="12"/>
        <end position="65"/>
    </location>
</feature>
<evidence type="ECO:0000313" key="3">
    <source>
        <dbReference type="EMBL" id="MDP9829008.1"/>
    </source>
</evidence>
<dbReference type="EMBL" id="JAUSQZ010000001">
    <property type="protein sequence ID" value="MDP9829008.1"/>
    <property type="molecule type" value="Genomic_DNA"/>
</dbReference>
<dbReference type="InterPro" id="IPR000468">
    <property type="entry name" value="Barstar"/>
</dbReference>